<gene>
    <name evidence="2" type="primary">SETMAR</name>
    <name evidence="2" type="ORF">EVAR_13668_1</name>
</gene>
<evidence type="ECO:0000259" key="1">
    <source>
        <dbReference type="Pfam" id="PF13358"/>
    </source>
</evidence>
<accession>A0A4C1UB79</accession>
<dbReference type="InterPro" id="IPR052709">
    <property type="entry name" value="Transposase-MT_Hybrid"/>
</dbReference>
<dbReference type="GO" id="GO:0008168">
    <property type="term" value="F:methyltransferase activity"/>
    <property type="evidence" value="ECO:0007669"/>
    <property type="project" value="UniProtKB-KW"/>
</dbReference>
<dbReference type="PANTHER" id="PTHR46060">
    <property type="entry name" value="MARINER MOS1 TRANSPOSASE-LIKE PROTEIN"/>
    <property type="match status" value="1"/>
</dbReference>
<evidence type="ECO:0000313" key="2">
    <source>
        <dbReference type="EMBL" id="GBP23713.1"/>
    </source>
</evidence>
<dbReference type="InterPro" id="IPR038717">
    <property type="entry name" value="Tc1-like_DDE_dom"/>
</dbReference>
<protein>
    <submittedName>
        <fullName evidence="2">Histone-lysine N-methyltransferase SETMAR</fullName>
    </submittedName>
</protein>
<dbReference type="InterPro" id="IPR036397">
    <property type="entry name" value="RNaseH_sf"/>
</dbReference>
<reference evidence="2 3" key="1">
    <citation type="journal article" date="2019" name="Commun. Biol.">
        <title>The bagworm genome reveals a unique fibroin gene that provides high tensile strength.</title>
        <authorList>
            <person name="Kono N."/>
            <person name="Nakamura H."/>
            <person name="Ohtoshi R."/>
            <person name="Tomita M."/>
            <person name="Numata K."/>
            <person name="Arakawa K."/>
        </authorList>
    </citation>
    <scope>NUCLEOTIDE SEQUENCE [LARGE SCALE GENOMIC DNA]</scope>
</reference>
<keyword evidence="3" id="KW-1185">Reference proteome</keyword>
<dbReference type="Gene3D" id="3.30.420.10">
    <property type="entry name" value="Ribonuclease H-like superfamily/Ribonuclease H"/>
    <property type="match status" value="1"/>
</dbReference>
<keyword evidence="2" id="KW-0808">Transferase</keyword>
<dbReference type="OrthoDB" id="10017160at2759"/>
<dbReference type="GO" id="GO:0003676">
    <property type="term" value="F:nucleic acid binding"/>
    <property type="evidence" value="ECO:0007669"/>
    <property type="project" value="InterPro"/>
</dbReference>
<feature type="domain" description="Tc1-like transposase DDE" evidence="1">
    <location>
        <begin position="122"/>
        <end position="207"/>
    </location>
</feature>
<keyword evidence="2" id="KW-0489">Methyltransferase</keyword>
<dbReference type="Pfam" id="PF13358">
    <property type="entry name" value="DDE_3"/>
    <property type="match status" value="1"/>
</dbReference>
<dbReference type="STRING" id="151549.A0A4C1UB79"/>
<evidence type="ECO:0000313" key="3">
    <source>
        <dbReference type="Proteomes" id="UP000299102"/>
    </source>
</evidence>
<dbReference type="EMBL" id="BGZK01000153">
    <property type="protein sequence ID" value="GBP23713.1"/>
    <property type="molecule type" value="Genomic_DNA"/>
</dbReference>
<proteinExistence type="predicted"/>
<dbReference type="GO" id="GO:0032259">
    <property type="term" value="P:methylation"/>
    <property type="evidence" value="ECO:0007669"/>
    <property type="project" value="UniProtKB-KW"/>
</dbReference>
<sequence>MDLKRENFRAMIYYDFRRGITQKQCIDQLTLNFRDETPSKIIVYHWFSEFNRGRSILMNEFKEGRPKSDPKTKQQLTVWVFQDEPNPTKVIHAKSTLKQMLPIFFGRNGHLVTVPLENRKTVNSEWCMTICFPEVFEEIRKDNRQCRIILHHDNASCHTSAETTRFLEGQKIKLMGHPPYSPDLASKDFYLFPSVKNKLSGQRLSRRKKAVNAFKMHIWCTMHLYRNGRSAIKIGFSVFKSASIIMANILKNNRTILNDGCLFLSDVLDT</sequence>
<name>A0A4C1UB79_EUMVA</name>
<organism evidence="2 3">
    <name type="scientific">Eumeta variegata</name>
    <name type="common">Bagworm moth</name>
    <name type="synonym">Eumeta japonica</name>
    <dbReference type="NCBI Taxonomy" id="151549"/>
    <lineage>
        <taxon>Eukaryota</taxon>
        <taxon>Metazoa</taxon>
        <taxon>Ecdysozoa</taxon>
        <taxon>Arthropoda</taxon>
        <taxon>Hexapoda</taxon>
        <taxon>Insecta</taxon>
        <taxon>Pterygota</taxon>
        <taxon>Neoptera</taxon>
        <taxon>Endopterygota</taxon>
        <taxon>Lepidoptera</taxon>
        <taxon>Glossata</taxon>
        <taxon>Ditrysia</taxon>
        <taxon>Tineoidea</taxon>
        <taxon>Psychidae</taxon>
        <taxon>Oiketicinae</taxon>
        <taxon>Eumeta</taxon>
    </lineage>
</organism>
<comment type="caution">
    <text evidence="2">The sequence shown here is derived from an EMBL/GenBank/DDBJ whole genome shotgun (WGS) entry which is preliminary data.</text>
</comment>
<dbReference type="Proteomes" id="UP000299102">
    <property type="component" value="Unassembled WGS sequence"/>
</dbReference>
<dbReference type="PANTHER" id="PTHR46060:SF1">
    <property type="entry name" value="MARINER MOS1 TRANSPOSASE-LIKE PROTEIN"/>
    <property type="match status" value="1"/>
</dbReference>
<dbReference type="AlphaFoldDB" id="A0A4C1UB79"/>